<proteinExistence type="predicted"/>
<dbReference type="EMBL" id="MSFU01000056">
    <property type="protein sequence ID" value="PWY61718.1"/>
    <property type="molecule type" value="Genomic_DNA"/>
</dbReference>
<sequence length="76" mass="8684">MDFHPRLSSLNEQFQFLRHLLHLESSGGVRRQFFFVSSIAVVAQRGLTPAHTGELIAEASMTTRSQLPDWDMPTER</sequence>
<name>A0A317UKR4_ASPEC</name>
<dbReference type="RefSeq" id="XP_025381788.1">
    <property type="nucleotide sequence ID" value="XM_025537219.1"/>
</dbReference>
<dbReference type="OrthoDB" id="329835at2759"/>
<dbReference type="VEuPathDB" id="FungiDB:BO83DRAFT_460645"/>
<accession>A0A317UKR4</accession>
<protein>
    <recommendedName>
        <fullName evidence="3">Thioester reductase (TE) domain-containing protein</fullName>
    </recommendedName>
</protein>
<dbReference type="GeneID" id="37059181"/>
<gene>
    <name evidence="1" type="ORF">BO83DRAFT_460645</name>
</gene>
<comment type="caution">
    <text evidence="1">The sequence shown here is derived from an EMBL/GenBank/DDBJ whole genome shotgun (WGS) entry which is preliminary data.</text>
</comment>
<evidence type="ECO:0008006" key="3">
    <source>
        <dbReference type="Google" id="ProtNLM"/>
    </source>
</evidence>
<reference evidence="1" key="1">
    <citation type="submission" date="2016-12" db="EMBL/GenBank/DDBJ databases">
        <title>The genomes of Aspergillus section Nigri reveals drivers in fungal speciation.</title>
        <authorList>
            <consortium name="DOE Joint Genome Institute"/>
            <person name="Vesth T.C."/>
            <person name="Nybo J."/>
            <person name="Theobald S."/>
            <person name="Brandl J."/>
            <person name="Frisvad J.C."/>
            <person name="Nielsen K.F."/>
            <person name="Lyhne E.K."/>
            <person name="Kogle M.E."/>
            <person name="Kuo A."/>
            <person name="Riley R."/>
            <person name="Clum A."/>
            <person name="Nolan M."/>
            <person name="Lipzen A."/>
            <person name="Salamov A."/>
            <person name="Henrissat B."/>
            <person name="Wiebenga A."/>
            <person name="De vries R.P."/>
            <person name="Grigoriev I.V."/>
            <person name="Mortensen U.H."/>
            <person name="Andersen M.R."/>
            <person name="Baker S.E."/>
        </authorList>
    </citation>
    <scope>NUCLEOTIDE SEQUENCE</scope>
    <source>
        <strain evidence="1">CBS 122712</strain>
    </source>
</reference>
<evidence type="ECO:0000313" key="1">
    <source>
        <dbReference type="EMBL" id="PWY61718.1"/>
    </source>
</evidence>
<dbReference type="AlphaFoldDB" id="A0A317UKR4"/>
<evidence type="ECO:0000313" key="2">
    <source>
        <dbReference type="Proteomes" id="UP000246171"/>
    </source>
</evidence>
<organism evidence="1 2">
    <name type="scientific">Aspergillus eucalypticola (strain CBS 122712 / IBT 29274)</name>
    <dbReference type="NCBI Taxonomy" id="1448314"/>
    <lineage>
        <taxon>Eukaryota</taxon>
        <taxon>Fungi</taxon>
        <taxon>Dikarya</taxon>
        <taxon>Ascomycota</taxon>
        <taxon>Pezizomycotina</taxon>
        <taxon>Eurotiomycetes</taxon>
        <taxon>Eurotiomycetidae</taxon>
        <taxon>Eurotiales</taxon>
        <taxon>Aspergillaceae</taxon>
        <taxon>Aspergillus</taxon>
        <taxon>Aspergillus subgen. Circumdati</taxon>
    </lineage>
</organism>
<keyword evidence="2" id="KW-1185">Reference proteome</keyword>
<dbReference type="Proteomes" id="UP000246171">
    <property type="component" value="Unassembled WGS sequence"/>
</dbReference>